<feature type="transmembrane region" description="Helical" evidence="2">
    <location>
        <begin position="70"/>
        <end position="91"/>
    </location>
</feature>
<keyword evidence="2" id="KW-0812">Transmembrane</keyword>
<evidence type="ECO:0000313" key="4">
    <source>
        <dbReference type="Proteomes" id="UP000076848"/>
    </source>
</evidence>
<proteinExistence type="predicted"/>
<dbReference type="EMBL" id="FKIF01000010">
    <property type="protein sequence ID" value="SAI74688.1"/>
    <property type="molecule type" value="Genomic_DNA"/>
</dbReference>
<dbReference type="STRING" id="288768.SAMEA3906486_05405"/>
<feature type="transmembrane region" description="Helical" evidence="2">
    <location>
        <begin position="162"/>
        <end position="179"/>
    </location>
</feature>
<dbReference type="RefSeq" id="WP_231886094.1">
    <property type="nucleotide sequence ID" value="NZ_FKIF01000010.1"/>
</dbReference>
<dbReference type="AlphaFoldDB" id="A0A157SW47"/>
<dbReference type="PANTHER" id="PTHR35813:SF1">
    <property type="entry name" value="INNER MEMBRANE PROTEIN YBAN"/>
    <property type="match status" value="1"/>
</dbReference>
<keyword evidence="2" id="KW-1133">Transmembrane helix</keyword>
<gene>
    <name evidence="3" type="primary">ybaN_2</name>
    <name evidence="3" type="ORF">SAMEA3906486_05405</name>
</gene>
<evidence type="ECO:0000256" key="1">
    <source>
        <dbReference type="SAM" id="MobiDB-lite"/>
    </source>
</evidence>
<protein>
    <submittedName>
        <fullName evidence="3">Inner membrane protein ybaN</fullName>
    </submittedName>
</protein>
<evidence type="ECO:0000256" key="2">
    <source>
        <dbReference type="SAM" id="Phobius"/>
    </source>
</evidence>
<feature type="region of interest" description="Disordered" evidence="1">
    <location>
        <begin position="1"/>
        <end position="21"/>
    </location>
</feature>
<dbReference type="InterPro" id="IPR007401">
    <property type="entry name" value="DUF454"/>
</dbReference>
<keyword evidence="4" id="KW-1185">Reference proteome</keyword>
<dbReference type="Proteomes" id="UP000076848">
    <property type="component" value="Unassembled WGS sequence"/>
</dbReference>
<evidence type="ECO:0000313" key="3">
    <source>
        <dbReference type="EMBL" id="SAI74688.1"/>
    </source>
</evidence>
<dbReference type="Pfam" id="PF04304">
    <property type="entry name" value="DUF454"/>
    <property type="match status" value="1"/>
</dbReference>
<name>A0A157SW47_9BORD</name>
<reference evidence="3 4" key="1">
    <citation type="submission" date="2016-04" db="EMBL/GenBank/DDBJ databases">
        <authorList>
            <consortium name="Pathogen Informatics"/>
        </authorList>
    </citation>
    <scope>NUCLEOTIDE SEQUENCE [LARGE SCALE GENOMIC DNA]</scope>
    <source>
        <strain evidence="3 4">H050680373</strain>
    </source>
</reference>
<dbReference type="GO" id="GO:0005886">
    <property type="term" value="C:plasma membrane"/>
    <property type="evidence" value="ECO:0007669"/>
    <property type="project" value="TreeGrafter"/>
</dbReference>
<sequence length="189" mass="20345">MTSRSADSMMQAGSRPALPAEIRPPVPAALRAAMSVNGNAATLATPGATHAAAHAAAHAYKGVRKPWQRVLLMALAGLCICLAIIGVFVPGLPSTEFVLLAAWASARSSPRLHAWLHNHRWFGPMLHNWHNGRRLARSAKIAATVSMSVCAVIMFHTIPHAWVVWPAWICMACVLAWLWSRPEAARAAA</sequence>
<accession>A0A157SW47</accession>
<organism evidence="3 4">
    <name type="scientific">Bordetella ansorpii</name>
    <dbReference type="NCBI Taxonomy" id="288768"/>
    <lineage>
        <taxon>Bacteria</taxon>
        <taxon>Pseudomonadati</taxon>
        <taxon>Pseudomonadota</taxon>
        <taxon>Betaproteobacteria</taxon>
        <taxon>Burkholderiales</taxon>
        <taxon>Alcaligenaceae</taxon>
        <taxon>Bordetella</taxon>
    </lineage>
</organism>
<keyword evidence="2" id="KW-0472">Membrane</keyword>
<dbReference type="PANTHER" id="PTHR35813">
    <property type="entry name" value="INNER MEMBRANE PROTEIN YBAN"/>
    <property type="match status" value="1"/>
</dbReference>